<dbReference type="SUPFAM" id="SSF46689">
    <property type="entry name" value="Homeodomain-like"/>
    <property type="match status" value="1"/>
</dbReference>
<dbReference type="PROSITE" id="PS00041">
    <property type="entry name" value="HTH_ARAC_FAMILY_1"/>
    <property type="match status" value="1"/>
</dbReference>
<evidence type="ECO:0000256" key="1">
    <source>
        <dbReference type="ARBA" id="ARBA00000086"/>
    </source>
</evidence>
<dbReference type="Gene3D" id="1.10.1670.10">
    <property type="entry name" value="Helix-hairpin-Helix base-excision DNA repair enzymes (C-terminal)"/>
    <property type="match status" value="1"/>
</dbReference>
<dbReference type="Pfam" id="PF02805">
    <property type="entry name" value="Ada_Zn_binding"/>
    <property type="match status" value="1"/>
</dbReference>
<keyword evidence="9" id="KW-0805">Transcription regulation</keyword>
<keyword evidence="8" id="KW-0862">Zinc</keyword>
<keyword evidence="4" id="KW-0489">Methyltransferase</keyword>
<dbReference type="InterPro" id="IPR009057">
    <property type="entry name" value="Homeodomain-like_sf"/>
</dbReference>
<dbReference type="FunFam" id="3.40.10.10:FF:000001">
    <property type="entry name" value="DNA-3-methyladenine glycosylase 2"/>
    <property type="match status" value="1"/>
</dbReference>
<dbReference type="GO" id="GO:0032259">
    <property type="term" value="P:methylation"/>
    <property type="evidence" value="ECO:0007669"/>
    <property type="project" value="UniProtKB-KW"/>
</dbReference>
<dbReference type="Proteomes" id="UP000570514">
    <property type="component" value="Unassembled WGS sequence"/>
</dbReference>
<sequence length="485" mass="52601">MDMPPFDICYRALASRDARFDGRLFVAITSTGIYCRPICPARTAKPENCRFFPSAAAAQEAGFRPCLRCRPEISPDAAAWRGTSNTVSRALALIAEGHLDSEANIAELADRLGVGERQLRRLFEKHLGASPVVVAQTRRILFAKQLIQDTALSMSEIAEASGFGSVRRFNDAFRKLYGKSPSELRARKAAIGAITVKLGYRAPYDWDQMIAFLGGRAVDGVEIAEPSRYARTISLHGHMGAIEVRPGKGHLVAAIRFAEPRHLLAIVGRLRRLFDLDADVAAIGAHLSADAHLAPLIAKRPGLRTPGTWDAFELAVRAILGQQVSVAAARKLACKLVALTSPILTPDITGDERLKAIFPDAVRLAAADLSSFGMPNARKKALSALADAANADPRLLDVHGAFETVIARLTQLPGFGPWTAQYWALRALRDSDAFPAADLALLRAMEEGGARPAPSALLARAENWRPWRAYAAQHLWAQDADRALS</sequence>
<dbReference type="SUPFAM" id="SSF55945">
    <property type="entry name" value="TATA-box binding protein-like"/>
    <property type="match status" value="1"/>
</dbReference>
<evidence type="ECO:0000256" key="12">
    <source>
        <dbReference type="ARBA" id="ARBA00023163"/>
    </source>
</evidence>
<dbReference type="GO" id="GO:0006307">
    <property type="term" value="P:DNA alkylation repair"/>
    <property type="evidence" value="ECO:0007669"/>
    <property type="project" value="TreeGrafter"/>
</dbReference>
<evidence type="ECO:0000256" key="9">
    <source>
        <dbReference type="ARBA" id="ARBA00023015"/>
    </source>
</evidence>
<dbReference type="AlphaFoldDB" id="A0A846N1I4"/>
<dbReference type="GO" id="GO:0032993">
    <property type="term" value="C:protein-DNA complex"/>
    <property type="evidence" value="ECO:0007669"/>
    <property type="project" value="TreeGrafter"/>
</dbReference>
<evidence type="ECO:0000256" key="2">
    <source>
        <dbReference type="ARBA" id="ARBA00001947"/>
    </source>
</evidence>
<name>A0A846N1I4_9PROT</name>
<accession>A0A846N1I4</accession>
<evidence type="ECO:0000256" key="6">
    <source>
        <dbReference type="ARBA" id="ARBA00022723"/>
    </source>
</evidence>
<evidence type="ECO:0000259" key="14">
    <source>
        <dbReference type="PROSITE" id="PS01124"/>
    </source>
</evidence>
<evidence type="ECO:0000256" key="10">
    <source>
        <dbReference type="ARBA" id="ARBA00023125"/>
    </source>
</evidence>
<keyword evidence="15" id="KW-0378">Hydrolase</keyword>
<dbReference type="GO" id="GO:0043565">
    <property type="term" value="F:sequence-specific DNA binding"/>
    <property type="evidence" value="ECO:0007669"/>
    <property type="project" value="InterPro"/>
</dbReference>
<dbReference type="Gene3D" id="1.10.340.30">
    <property type="entry name" value="Hypothetical protein, domain 2"/>
    <property type="match status" value="1"/>
</dbReference>
<keyword evidence="13" id="KW-0234">DNA repair</keyword>
<dbReference type="InterPro" id="IPR037046">
    <property type="entry name" value="AlkA_N_sf"/>
</dbReference>
<evidence type="ECO:0000313" key="15">
    <source>
        <dbReference type="EMBL" id="NIK89017.1"/>
    </source>
</evidence>
<dbReference type="GO" id="GO:0006285">
    <property type="term" value="P:base-excision repair, AP site formation"/>
    <property type="evidence" value="ECO:0007669"/>
    <property type="project" value="TreeGrafter"/>
</dbReference>
<dbReference type="SMART" id="SM00478">
    <property type="entry name" value="ENDO3c"/>
    <property type="match status" value="1"/>
</dbReference>
<evidence type="ECO:0000313" key="16">
    <source>
        <dbReference type="Proteomes" id="UP000570514"/>
    </source>
</evidence>
<feature type="domain" description="HTH araC/xylS-type" evidence="14">
    <location>
        <begin position="89"/>
        <end position="187"/>
    </location>
</feature>
<keyword evidence="6" id="KW-0479">Metal-binding</keyword>
<evidence type="ECO:0000256" key="5">
    <source>
        <dbReference type="ARBA" id="ARBA00022679"/>
    </source>
</evidence>
<keyword evidence="7" id="KW-0227">DNA damage</keyword>
<evidence type="ECO:0000256" key="4">
    <source>
        <dbReference type="ARBA" id="ARBA00022603"/>
    </source>
</evidence>
<dbReference type="Gene3D" id="3.40.10.10">
    <property type="entry name" value="DNA Methylphosphotriester Repair Domain"/>
    <property type="match status" value="1"/>
</dbReference>
<dbReference type="GO" id="GO:0005737">
    <property type="term" value="C:cytoplasm"/>
    <property type="evidence" value="ECO:0007669"/>
    <property type="project" value="TreeGrafter"/>
</dbReference>
<dbReference type="SUPFAM" id="SSF57884">
    <property type="entry name" value="Ada DNA repair protein, N-terminal domain (N-Ada 10)"/>
    <property type="match status" value="1"/>
</dbReference>
<dbReference type="InterPro" id="IPR018060">
    <property type="entry name" value="HTH_AraC"/>
</dbReference>
<evidence type="ECO:0000256" key="3">
    <source>
        <dbReference type="ARBA" id="ARBA00012000"/>
    </source>
</evidence>
<dbReference type="GO" id="GO:0008725">
    <property type="term" value="F:DNA-3-methyladenine glycosylase activity"/>
    <property type="evidence" value="ECO:0007669"/>
    <property type="project" value="TreeGrafter"/>
</dbReference>
<evidence type="ECO:0000256" key="13">
    <source>
        <dbReference type="ARBA" id="ARBA00023204"/>
    </source>
</evidence>
<protein>
    <recommendedName>
        <fullName evidence="3">DNA-3-methyladenine glycosylase II</fullName>
        <ecNumber evidence="3">3.2.2.21</ecNumber>
    </recommendedName>
</protein>
<organism evidence="15 16">
    <name type="scientific">Rhizomicrobium palustre</name>
    <dbReference type="NCBI Taxonomy" id="189966"/>
    <lineage>
        <taxon>Bacteria</taxon>
        <taxon>Pseudomonadati</taxon>
        <taxon>Pseudomonadota</taxon>
        <taxon>Alphaproteobacteria</taxon>
        <taxon>Micropepsales</taxon>
        <taxon>Micropepsaceae</taxon>
        <taxon>Rhizomicrobium</taxon>
    </lineage>
</organism>
<keyword evidence="16" id="KW-1185">Reference proteome</keyword>
<dbReference type="RefSeq" id="WP_167083139.1">
    <property type="nucleotide sequence ID" value="NZ_BAAADC010000001.1"/>
</dbReference>
<dbReference type="InterPro" id="IPR003265">
    <property type="entry name" value="HhH-GPD_domain"/>
</dbReference>
<dbReference type="GO" id="GO:0043916">
    <property type="term" value="F:DNA-7-methylguanine glycosylase activity"/>
    <property type="evidence" value="ECO:0007669"/>
    <property type="project" value="TreeGrafter"/>
</dbReference>
<keyword evidence="15" id="KW-0326">Glycosidase</keyword>
<evidence type="ECO:0000256" key="7">
    <source>
        <dbReference type="ARBA" id="ARBA00022763"/>
    </source>
</evidence>
<gene>
    <name evidence="15" type="ORF">FHS83_002335</name>
</gene>
<dbReference type="InterPro" id="IPR018062">
    <property type="entry name" value="HTH_AraC-typ_CS"/>
</dbReference>
<dbReference type="PROSITE" id="PS01124">
    <property type="entry name" value="HTH_ARAC_FAMILY_2"/>
    <property type="match status" value="1"/>
</dbReference>
<dbReference type="InterPro" id="IPR023170">
    <property type="entry name" value="HhH_base_excis_C"/>
</dbReference>
<dbReference type="EC" id="3.2.2.21" evidence="3"/>
<dbReference type="SUPFAM" id="SSF48150">
    <property type="entry name" value="DNA-glycosylase"/>
    <property type="match status" value="1"/>
</dbReference>
<dbReference type="InterPro" id="IPR004026">
    <property type="entry name" value="Ada_DNA_repair_Zn-bd"/>
</dbReference>
<evidence type="ECO:0000256" key="8">
    <source>
        <dbReference type="ARBA" id="ARBA00022833"/>
    </source>
</evidence>
<keyword evidence="10" id="KW-0238">DNA-binding</keyword>
<dbReference type="InterPro" id="IPR011257">
    <property type="entry name" value="DNA_glycosylase"/>
</dbReference>
<dbReference type="Pfam" id="PF06029">
    <property type="entry name" value="AlkA_N"/>
    <property type="match status" value="1"/>
</dbReference>
<dbReference type="PANTHER" id="PTHR43003:SF13">
    <property type="entry name" value="DNA-3-METHYLADENINE GLYCOSYLASE 2"/>
    <property type="match status" value="1"/>
</dbReference>
<dbReference type="GO" id="GO:0008168">
    <property type="term" value="F:methyltransferase activity"/>
    <property type="evidence" value="ECO:0007669"/>
    <property type="project" value="UniProtKB-KW"/>
</dbReference>
<dbReference type="CDD" id="cd00056">
    <property type="entry name" value="ENDO3c"/>
    <property type="match status" value="1"/>
</dbReference>
<keyword evidence="5" id="KW-0808">Transferase</keyword>
<dbReference type="Pfam" id="PF12833">
    <property type="entry name" value="HTH_18"/>
    <property type="match status" value="1"/>
</dbReference>
<comment type="caution">
    <text evidence="15">The sequence shown here is derived from an EMBL/GenBank/DDBJ whole genome shotgun (WGS) entry which is preliminary data.</text>
</comment>
<evidence type="ECO:0000256" key="11">
    <source>
        <dbReference type="ARBA" id="ARBA00023159"/>
    </source>
</evidence>
<dbReference type="Gene3D" id="1.10.10.60">
    <property type="entry name" value="Homeodomain-like"/>
    <property type="match status" value="1"/>
</dbReference>
<proteinExistence type="predicted"/>
<dbReference type="GO" id="GO:0032131">
    <property type="term" value="F:alkylated DNA binding"/>
    <property type="evidence" value="ECO:0007669"/>
    <property type="project" value="TreeGrafter"/>
</dbReference>
<comment type="cofactor">
    <cofactor evidence="2">
        <name>Zn(2+)</name>
        <dbReference type="ChEBI" id="CHEBI:29105"/>
    </cofactor>
</comment>
<dbReference type="EMBL" id="JAASRM010000001">
    <property type="protein sequence ID" value="NIK89017.1"/>
    <property type="molecule type" value="Genomic_DNA"/>
</dbReference>
<dbReference type="SMART" id="SM01009">
    <property type="entry name" value="AlkA_N"/>
    <property type="match status" value="1"/>
</dbReference>
<keyword evidence="11" id="KW-0010">Activator</keyword>
<comment type="catalytic activity">
    <reaction evidence="1">
        <text>Hydrolysis of alkylated DNA, releasing 3-methyladenine, 3-methylguanine, 7-methylguanine and 7-methyladenine.</text>
        <dbReference type="EC" id="3.2.2.21"/>
    </reaction>
</comment>
<reference evidence="15 16" key="1">
    <citation type="submission" date="2020-03" db="EMBL/GenBank/DDBJ databases">
        <title>Genomic Encyclopedia of Type Strains, Phase IV (KMG-IV): sequencing the most valuable type-strain genomes for metagenomic binning, comparative biology and taxonomic classification.</title>
        <authorList>
            <person name="Goeker M."/>
        </authorList>
    </citation>
    <scope>NUCLEOTIDE SEQUENCE [LARGE SCALE GENOMIC DNA]</scope>
    <source>
        <strain evidence="15 16">DSM 19867</strain>
    </source>
</reference>
<dbReference type="SMART" id="SM00342">
    <property type="entry name" value="HTH_ARAC"/>
    <property type="match status" value="1"/>
</dbReference>
<keyword evidence="12" id="KW-0804">Transcription</keyword>
<dbReference type="GO" id="GO:0003700">
    <property type="term" value="F:DNA-binding transcription factor activity"/>
    <property type="evidence" value="ECO:0007669"/>
    <property type="project" value="InterPro"/>
</dbReference>
<dbReference type="InterPro" id="IPR051912">
    <property type="entry name" value="Alkylbase_DNA_Glycosylase/TA"/>
</dbReference>
<dbReference type="PANTHER" id="PTHR43003">
    <property type="entry name" value="DNA-3-METHYLADENINE GLYCOSYLASE"/>
    <property type="match status" value="1"/>
</dbReference>
<dbReference type="InterPro" id="IPR035451">
    <property type="entry name" value="Ada-like_dom_sf"/>
</dbReference>
<dbReference type="Gene3D" id="3.30.310.20">
    <property type="entry name" value="DNA-3-methyladenine glycosylase AlkA, N-terminal domain"/>
    <property type="match status" value="1"/>
</dbReference>
<dbReference type="GO" id="GO:0008270">
    <property type="term" value="F:zinc ion binding"/>
    <property type="evidence" value="ECO:0007669"/>
    <property type="project" value="InterPro"/>
</dbReference>
<dbReference type="InterPro" id="IPR010316">
    <property type="entry name" value="AlkA_N"/>
</dbReference>